<dbReference type="KEGG" id="mgo:AFA91_23875"/>
<dbReference type="PANTHER" id="PTHR42716">
    <property type="entry name" value="L-ASPARTATE OXIDASE"/>
    <property type="match status" value="1"/>
</dbReference>
<comment type="subcellular location">
    <subcellularLocation>
        <location evidence="13">Cytoplasm</location>
    </subcellularLocation>
</comment>
<evidence type="ECO:0000256" key="4">
    <source>
        <dbReference type="ARBA" id="ARBA00012173"/>
    </source>
</evidence>
<dbReference type="NCBIfam" id="NF005867">
    <property type="entry name" value="PRK07804.1"/>
    <property type="match status" value="1"/>
</dbReference>
<evidence type="ECO:0000256" key="5">
    <source>
        <dbReference type="ARBA" id="ARBA00021901"/>
    </source>
</evidence>
<keyword evidence="8 13" id="KW-0274">FAD</keyword>
<dbReference type="SUPFAM" id="SSF46977">
    <property type="entry name" value="Succinate dehydrogenase/fumarate reductase flavoprotein C-terminal domain"/>
    <property type="match status" value="1"/>
</dbReference>
<evidence type="ECO:0000256" key="12">
    <source>
        <dbReference type="NCBIfam" id="TIGR00551"/>
    </source>
</evidence>
<dbReference type="InterPro" id="IPR036188">
    <property type="entry name" value="FAD/NAD-bd_sf"/>
</dbReference>
<comment type="similarity">
    <text evidence="3 13">Belongs to the FAD-dependent oxidoreductase 2 family. NadB subfamily.</text>
</comment>
<dbReference type="InterPro" id="IPR027477">
    <property type="entry name" value="Succ_DH/fumarate_Rdtase_cat_sf"/>
</dbReference>
<dbReference type="Pfam" id="PF02910">
    <property type="entry name" value="Succ_DH_flav_C"/>
    <property type="match status" value="1"/>
</dbReference>
<dbReference type="GO" id="GO:0034628">
    <property type="term" value="P:'de novo' NAD+ biosynthetic process from L-aspartate"/>
    <property type="evidence" value="ECO:0007669"/>
    <property type="project" value="TreeGrafter"/>
</dbReference>
<dbReference type="SUPFAM" id="SSF51905">
    <property type="entry name" value="FAD/NAD(P)-binding domain"/>
    <property type="match status" value="1"/>
</dbReference>
<gene>
    <name evidence="16" type="ORF">AFA91_23875</name>
</gene>
<dbReference type="FunFam" id="3.90.700.10:FF:000002">
    <property type="entry name" value="L-aspartate oxidase"/>
    <property type="match status" value="1"/>
</dbReference>
<evidence type="ECO:0000256" key="7">
    <source>
        <dbReference type="ARBA" id="ARBA00022642"/>
    </source>
</evidence>
<evidence type="ECO:0000313" key="17">
    <source>
        <dbReference type="Proteomes" id="UP000062255"/>
    </source>
</evidence>
<dbReference type="InterPro" id="IPR003953">
    <property type="entry name" value="FAD-dep_OxRdtase_2_FAD-bd"/>
</dbReference>
<dbReference type="UniPathway" id="UPA00253">
    <property type="reaction ID" value="UER00326"/>
</dbReference>
<comment type="function">
    <text evidence="10">Catalyzes the oxidation of L-aspartate to iminoaspartate, the first step in the de novo biosynthesis of NAD(+).</text>
</comment>
<dbReference type="GO" id="GO:0033765">
    <property type="term" value="F:steroid dehydrogenase activity, acting on the CH-CH group of donors"/>
    <property type="evidence" value="ECO:0007669"/>
    <property type="project" value="UniProtKB-ARBA"/>
</dbReference>
<dbReference type="InterPro" id="IPR037099">
    <property type="entry name" value="Fum_R/Succ_DH_flav-like_C_sf"/>
</dbReference>
<dbReference type="Proteomes" id="UP000062255">
    <property type="component" value="Chromosome"/>
</dbReference>
<evidence type="ECO:0000256" key="8">
    <source>
        <dbReference type="ARBA" id="ARBA00022827"/>
    </source>
</evidence>
<comment type="pathway">
    <text evidence="2 13">Cofactor biosynthesis; NAD(+) biosynthesis; iminoaspartate from L-aspartate (oxidase route): step 1/1.</text>
</comment>
<evidence type="ECO:0000256" key="10">
    <source>
        <dbReference type="ARBA" id="ARBA00029426"/>
    </source>
</evidence>
<dbReference type="OrthoDB" id="9805351at2"/>
<dbReference type="STRING" id="134601.AFA91_23875"/>
<dbReference type="RefSeq" id="WP_049746874.1">
    <property type="nucleotide sequence ID" value="NZ_CP012150.1"/>
</dbReference>
<keyword evidence="9 13" id="KW-0560">Oxidoreductase</keyword>
<reference evidence="16 17" key="1">
    <citation type="submission" date="2015-07" db="EMBL/GenBank/DDBJ databases">
        <title>Complete genome sequence of Mycobacterium goodii X7B, a facultative thermophilic biodesulfurizing bacterium.</title>
        <authorList>
            <person name="Yu B."/>
            <person name="Li F."/>
            <person name="Xu P."/>
        </authorList>
    </citation>
    <scope>NUCLEOTIDE SEQUENCE [LARGE SCALE GENOMIC DNA]</scope>
    <source>
        <strain evidence="16 17">X7B</strain>
    </source>
</reference>
<dbReference type="AlphaFoldDB" id="A0A0K0XAJ5"/>
<organism evidence="16 17">
    <name type="scientific">Mycolicibacterium goodii</name>
    <name type="common">Mycobacterium goodii</name>
    <dbReference type="NCBI Taxonomy" id="134601"/>
    <lineage>
        <taxon>Bacteria</taxon>
        <taxon>Bacillati</taxon>
        <taxon>Actinomycetota</taxon>
        <taxon>Actinomycetes</taxon>
        <taxon>Mycobacteriales</taxon>
        <taxon>Mycobacteriaceae</taxon>
        <taxon>Mycolicibacterium</taxon>
    </lineage>
</organism>
<protein>
    <recommendedName>
        <fullName evidence="5 12">L-aspartate oxidase</fullName>
        <ecNumber evidence="4 12">1.4.3.16</ecNumber>
    </recommendedName>
</protein>
<dbReference type="PRINTS" id="PR00368">
    <property type="entry name" value="FADPNR"/>
</dbReference>
<comment type="cofactor">
    <cofactor evidence="1 13">
        <name>FAD</name>
        <dbReference type="ChEBI" id="CHEBI:57692"/>
    </cofactor>
</comment>
<comment type="catalytic activity">
    <reaction evidence="11">
        <text>L-aspartate + O2 = iminosuccinate + H2O2</text>
        <dbReference type="Rhea" id="RHEA:25876"/>
        <dbReference type="ChEBI" id="CHEBI:15379"/>
        <dbReference type="ChEBI" id="CHEBI:16240"/>
        <dbReference type="ChEBI" id="CHEBI:29991"/>
        <dbReference type="ChEBI" id="CHEBI:77875"/>
        <dbReference type="EC" id="1.4.3.16"/>
    </reaction>
    <physiologicalReaction direction="left-to-right" evidence="11">
        <dbReference type="Rhea" id="RHEA:25877"/>
    </physiologicalReaction>
</comment>
<dbReference type="InterPro" id="IPR005288">
    <property type="entry name" value="NadB"/>
</dbReference>
<keyword evidence="6 13" id="KW-0285">Flavoprotein</keyword>
<feature type="domain" description="Fumarate reductase/succinate dehydrogenase flavoprotein-like C-terminal" evidence="15">
    <location>
        <begin position="426"/>
        <end position="512"/>
    </location>
</feature>
<dbReference type="NCBIfam" id="TIGR00551">
    <property type="entry name" value="nadB"/>
    <property type="match status" value="1"/>
</dbReference>
<dbReference type="InterPro" id="IPR015939">
    <property type="entry name" value="Fum_Rdtase/Succ_DH_flav-like_C"/>
</dbReference>
<evidence type="ECO:0000259" key="14">
    <source>
        <dbReference type="Pfam" id="PF00890"/>
    </source>
</evidence>
<dbReference type="GO" id="GO:0008734">
    <property type="term" value="F:L-aspartate oxidase activity"/>
    <property type="evidence" value="ECO:0007669"/>
    <property type="project" value="UniProtKB-UniRule"/>
</dbReference>
<evidence type="ECO:0000256" key="11">
    <source>
        <dbReference type="ARBA" id="ARBA00048305"/>
    </source>
</evidence>
<dbReference type="EMBL" id="CP012150">
    <property type="protein sequence ID" value="AKS34415.1"/>
    <property type="molecule type" value="Genomic_DNA"/>
</dbReference>
<dbReference type="GO" id="GO:0005737">
    <property type="term" value="C:cytoplasm"/>
    <property type="evidence" value="ECO:0007669"/>
    <property type="project" value="UniProtKB-SubCell"/>
</dbReference>
<dbReference type="PRINTS" id="PR00411">
    <property type="entry name" value="PNDRDTASEI"/>
</dbReference>
<dbReference type="EC" id="1.4.3.16" evidence="4 12"/>
<evidence type="ECO:0000256" key="2">
    <source>
        <dbReference type="ARBA" id="ARBA00004950"/>
    </source>
</evidence>
<dbReference type="Gene3D" id="1.20.58.100">
    <property type="entry name" value="Fumarate reductase/succinate dehydrogenase flavoprotein-like, C-terminal domain"/>
    <property type="match status" value="1"/>
</dbReference>
<evidence type="ECO:0000256" key="9">
    <source>
        <dbReference type="ARBA" id="ARBA00023002"/>
    </source>
</evidence>
<dbReference type="Pfam" id="PF00890">
    <property type="entry name" value="FAD_binding_2"/>
    <property type="match status" value="1"/>
</dbReference>
<sequence length="528" mass="53825">MTGARGFACGTSTYWQQRADVVVIGTGVAGLAAALAAHRAGLRVTVLSKVSETATFYAQGGIAVVLPTNDDSIDAHVADTLAAGGGLCDAEAVGSIVADGAKAISDLVAHGALFDESVPGQWALTREGGHTRRRIIHAGGDATGAEVQRTLDHAAAHLDVRHNHVALRILRDDTGVTGVLVHNDDGPGILHTPSVILATGGLGHLYSATTNPVGSTGDGIALALWAGVAVRDLEFVQFHPTMLFDAAAAGRRPLITEALRGEGAILVDAHGNSVTDGVHPMGDLAPRDVVAAAIDARLAATGDPCVYLDARGVADVANRFPTVTAACAAVGIDPARDPIPVVPGAHYSCGGVVTDVHGRTDLPGLFAAGEVARTGMHGANRLASNSLLEGLVVGGRAGRAAAAHAAQAGPVHAAAPQEIRRDVVDRAALQAAMSAHASVVRDATGLNRLAETLHFARAVAPRTRTGFEDAALTTAARAVIAAAAARTESRGCHHRGDFPDTDPTQEVSMTVRIHDGDVAVEIPTAVCS</sequence>
<evidence type="ECO:0000256" key="3">
    <source>
        <dbReference type="ARBA" id="ARBA00008562"/>
    </source>
</evidence>
<evidence type="ECO:0000256" key="1">
    <source>
        <dbReference type="ARBA" id="ARBA00001974"/>
    </source>
</evidence>
<feature type="domain" description="FAD-dependent oxidoreductase 2 FAD-binding" evidence="14">
    <location>
        <begin position="20"/>
        <end position="387"/>
    </location>
</feature>
<proteinExistence type="inferred from homology"/>
<dbReference type="PATRIC" id="fig|134601.6.peg.4938"/>
<accession>A0A0K0XAJ5</accession>
<evidence type="ECO:0000313" key="16">
    <source>
        <dbReference type="EMBL" id="AKS34415.1"/>
    </source>
</evidence>
<name>A0A0K0XAJ5_MYCGD</name>
<dbReference type="PANTHER" id="PTHR42716:SF2">
    <property type="entry name" value="L-ASPARTATE OXIDASE, CHLOROPLASTIC"/>
    <property type="match status" value="1"/>
</dbReference>
<evidence type="ECO:0000259" key="15">
    <source>
        <dbReference type="Pfam" id="PF02910"/>
    </source>
</evidence>
<keyword evidence="7 13" id="KW-0662">Pyridine nucleotide biosynthesis</keyword>
<dbReference type="SUPFAM" id="SSF56425">
    <property type="entry name" value="Succinate dehydrogenase/fumarate reductase flavoprotein, catalytic domain"/>
    <property type="match status" value="1"/>
</dbReference>
<dbReference type="Gene3D" id="3.90.700.10">
    <property type="entry name" value="Succinate dehydrogenase/fumarate reductase flavoprotein, catalytic domain"/>
    <property type="match status" value="1"/>
</dbReference>
<evidence type="ECO:0000256" key="13">
    <source>
        <dbReference type="RuleBase" id="RU362049"/>
    </source>
</evidence>
<dbReference type="Gene3D" id="3.50.50.60">
    <property type="entry name" value="FAD/NAD(P)-binding domain"/>
    <property type="match status" value="1"/>
</dbReference>
<evidence type="ECO:0000256" key="6">
    <source>
        <dbReference type="ARBA" id="ARBA00022630"/>
    </source>
</evidence>